<dbReference type="Pfam" id="PF03328">
    <property type="entry name" value="HpcH_HpaI"/>
    <property type="match status" value="1"/>
</dbReference>
<evidence type="ECO:0000256" key="1">
    <source>
        <dbReference type="ARBA" id="ARBA00001968"/>
    </source>
</evidence>
<comment type="cofactor">
    <cofactor evidence="1">
        <name>a divalent metal cation</name>
        <dbReference type="ChEBI" id="CHEBI:60240"/>
    </cofactor>
</comment>
<keyword evidence="3" id="KW-0479">Metal-binding</keyword>
<comment type="similarity">
    <text evidence="2">Belongs to the HpcH/HpaI aldolase family.</text>
</comment>
<dbReference type="InterPro" id="IPR040442">
    <property type="entry name" value="Pyrv_kinase-like_dom_sf"/>
</dbReference>
<keyword evidence="10" id="KW-1185">Reference proteome</keyword>
<dbReference type="RefSeq" id="WP_220661786.1">
    <property type="nucleotide sequence ID" value="NZ_CP069370.1"/>
</dbReference>
<name>A0A8G1ECX9_9RHOB</name>
<dbReference type="Gene3D" id="3.20.20.60">
    <property type="entry name" value="Phosphoenolpyruvate-binding domains"/>
    <property type="match status" value="1"/>
</dbReference>
<comment type="catalytic activity">
    <reaction evidence="6">
        <text>D-glyceraldehyde + pyruvate = 2-dehydro-3-deoxy-L-galactonate</text>
        <dbReference type="Rhea" id="RHEA:80055"/>
        <dbReference type="ChEBI" id="CHEBI:15361"/>
        <dbReference type="ChEBI" id="CHEBI:17378"/>
        <dbReference type="ChEBI" id="CHEBI:75545"/>
    </reaction>
</comment>
<organism evidence="9 10">
    <name type="scientific">Neotabrizicola shimadae</name>
    <dbReference type="NCBI Taxonomy" id="2807096"/>
    <lineage>
        <taxon>Bacteria</taxon>
        <taxon>Pseudomonadati</taxon>
        <taxon>Pseudomonadota</taxon>
        <taxon>Alphaproteobacteria</taxon>
        <taxon>Rhodobacterales</taxon>
        <taxon>Paracoccaceae</taxon>
        <taxon>Neotabrizicola</taxon>
    </lineage>
</organism>
<dbReference type="GO" id="GO:0046872">
    <property type="term" value="F:metal ion binding"/>
    <property type="evidence" value="ECO:0007669"/>
    <property type="project" value="UniProtKB-KW"/>
</dbReference>
<evidence type="ECO:0000256" key="2">
    <source>
        <dbReference type="ARBA" id="ARBA00005568"/>
    </source>
</evidence>
<sequence length="260" mass="27049">MPAPINTLKQRLAREEVLHGIWLGLADPYAAEIAATAGFDWLLIDGEHAPNDIRSISAQLAVIAGKGPAPVVRLRNDDPAGIKQALDIGAQTLLIPMIEDAGQAERALRATRYPPEGIRGVGSALARASGFAAIPDYLTTANDQISLILQVESRAGMAALDDILAVEGVDGVFIGPSDLAADMGFLGQAGHPEVKAAVLDGLRRIRAAGRAAGVLVIDPAFLAECRAAGANFLGVGIDVTLYAQALRRLASEVGRQIGAI</sequence>
<gene>
    <name evidence="9" type="ORF">JO391_17890</name>
</gene>
<dbReference type="KEGG" id="nsm:JO391_17890"/>
<proteinExistence type="inferred from homology"/>
<evidence type="ECO:0000256" key="5">
    <source>
        <dbReference type="ARBA" id="ARBA00023317"/>
    </source>
</evidence>
<evidence type="ECO:0000259" key="8">
    <source>
        <dbReference type="Pfam" id="PF03328"/>
    </source>
</evidence>
<dbReference type="PANTHER" id="PTHR30502:SF0">
    <property type="entry name" value="PHOSPHOENOLPYRUVATE CARBOXYLASE FAMILY PROTEIN"/>
    <property type="match status" value="1"/>
</dbReference>
<evidence type="ECO:0000313" key="9">
    <source>
        <dbReference type="EMBL" id="QYZ69568.1"/>
    </source>
</evidence>
<dbReference type="InterPro" id="IPR005000">
    <property type="entry name" value="Aldolase/citrate-lyase_domain"/>
</dbReference>
<evidence type="ECO:0000256" key="4">
    <source>
        <dbReference type="ARBA" id="ARBA00023239"/>
    </source>
</evidence>
<dbReference type="InterPro" id="IPR050251">
    <property type="entry name" value="HpcH-HpaI_aldolase"/>
</dbReference>
<keyword evidence="5" id="KW-0670">Pyruvate</keyword>
<dbReference type="Proteomes" id="UP000826300">
    <property type="component" value="Chromosome"/>
</dbReference>
<protein>
    <recommendedName>
        <fullName evidence="7">Hydroxypyruvate/pyruvate aldolase</fullName>
    </recommendedName>
</protein>
<accession>A0A8G1ECX9</accession>
<dbReference type="SUPFAM" id="SSF51621">
    <property type="entry name" value="Phosphoenolpyruvate/pyruvate domain"/>
    <property type="match status" value="1"/>
</dbReference>
<evidence type="ECO:0000256" key="7">
    <source>
        <dbReference type="ARBA" id="ARBA00068169"/>
    </source>
</evidence>
<evidence type="ECO:0000256" key="3">
    <source>
        <dbReference type="ARBA" id="ARBA00022723"/>
    </source>
</evidence>
<dbReference type="FunFam" id="3.20.20.60:FF:000004">
    <property type="entry name" value="5-keto-4-deoxy-D-glucarate aldolase"/>
    <property type="match status" value="1"/>
</dbReference>
<feature type="domain" description="HpcH/HpaI aldolase/citrate lyase" evidence="8">
    <location>
        <begin position="20"/>
        <end position="244"/>
    </location>
</feature>
<dbReference type="InterPro" id="IPR015813">
    <property type="entry name" value="Pyrv/PenolPyrv_kinase-like_dom"/>
</dbReference>
<evidence type="ECO:0000313" key="10">
    <source>
        <dbReference type="Proteomes" id="UP000826300"/>
    </source>
</evidence>
<dbReference type="EMBL" id="CP069370">
    <property type="protein sequence ID" value="QYZ69568.1"/>
    <property type="molecule type" value="Genomic_DNA"/>
</dbReference>
<reference evidence="9" key="1">
    <citation type="submission" date="2021-02" db="EMBL/GenBank/DDBJ databases">
        <title>Rhodobacter shimadae sp. nov., an aerobic anoxygenic phototrophic bacterium isolated from a hot spring.</title>
        <authorList>
            <person name="Muramatsu S."/>
            <person name="Haruta S."/>
            <person name="Hirose S."/>
            <person name="Hanada S."/>
        </authorList>
    </citation>
    <scope>NUCLEOTIDE SEQUENCE</scope>
    <source>
        <strain evidence="9">N10</strain>
    </source>
</reference>
<evidence type="ECO:0000256" key="6">
    <source>
        <dbReference type="ARBA" id="ARBA00045074"/>
    </source>
</evidence>
<dbReference type="PANTHER" id="PTHR30502">
    <property type="entry name" value="2-KETO-3-DEOXY-L-RHAMNONATE ALDOLASE"/>
    <property type="match status" value="1"/>
</dbReference>
<keyword evidence="4 9" id="KW-0456">Lyase</keyword>
<dbReference type="AlphaFoldDB" id="A0A8G1ECX9"/>
<dbReference type="GO" id="GO:0016832">
    <property type="term" value="F:aldehyde-lyase activity"/>
    <property type="evidence" value="ECO:0007669"/>
    <property type="project" value="UniProtKB-ARBA"/>
</dbReference>
<dbReference type="GO" id="GO:0005737">
    <property type="term" value="C:cytoplasm"/>
    <property type="evidence" value="ECO:0007669"/>
    <property type="project" value="TreeGrafter"/>
</dbReference>